<feature type="domain" description="PPIase FKBP-type" evidence="8">
    <location>
        <begin position="74"/>
        <end position="170"/>
    </location>
</feature>
<evidence type="ECO:0000256" key="5">
    <source>
        <dbReference type="PROSITE-ProRule" id="PRU00277"/>
    </source>
</evidence>
<accession>A0A1F6C1F7</accession>
<reference evidence="9 10" key="1">
    <citation type="journal article" date="2016" name="Nat. Commun.">
        <title>Thousands of microbial genomes shed light on interconnected biogeochemical processes in an aquifer system.</title>
        <authorList>
            <person name="Anantharaman K."/>
            <person name="Brown C.T."/>
            <person name="Hug L.A."/>
            <person name="Sharon I."/>
            <person name="Castelle C.J."/>
            <person name="Probst A.J."/>
            <person name="Thomas B.C."/>
            <person name="Singh A."/>
            <person name="Wilkins M.J."/>
            <person name="Karaoz U."/>
            <person name="Brodie E.L."/>
            <person name="Williams K.H."/>
            <person name="Hubbard S.S."/>
            <person name="Banfield J.F."/>
        </authorList>
    </citation>
    <scope>NUCLEOTIDE SEQUENCE [LARGE SCALE GENOMIC DNA]</scope>
</reference>
<evidence type="ECO:0000259" key="8">
    <source>
        <dbReference type="PROSITE" id="PS50059"/>
    </source>
</evidence>
<keyword evidence="3 5" id="KW-0697">Rotamase</keyword>
<evidence type="ECO:0000256" key="4">
    <source>
        <dbReference type="ARBA" id="ARBA00023235"/>
    </source>
</evidence>
<keyword evidence="7" id="KW-1133">Transmembrane helix</keyword>
<comment type="similarity">
    <text evidence="2 6">Belongs to the FKBP-type PPIase family.</text>
</comment>
<dbReference type="InterPro" id="IPR001179">
    <property type="entry name" value="PPIase_FKBP_dom"/>
</dbReference>
<dbReference type="GO" id="GO:0003755">
    <property type="term" value="F:peptidyl-prolyl cis-trans isomerase activity"/>
    <property type="evidence" value="ECO:0007669"/>
    <property type="project" value="UniProtKB-UniRule"/>
</dbReference>
<evidence type="ECO:0000256" key="3">
    <source>
        <dbReference type="ARBA" id="ARBA00023110"/>
    </source>
</evidence>
<protein>
    <recommendedName>
        <fullName evidence="6">Peptidyl-prolyl cis-trans isomerase</fullName>
        <ecNumber evidence="6">5.2.1.8</ecNumber>
    </recommendedName>
</protein>
<evidence type="ECO:0000313" key="9">
    <source>
        <dbReference type="EMBL" id="OGG43029.1"/>
    </source>
</evidence>
<dbReference type="Gene3D" id="3.10.50.40">
    <property type="match status" value="1"/>
</dbReference>
<gene>
    <name evidence="9" type="ORF">A2841_03135</name>
</gene>
<dbReference type="Proteomes" id="UP000178249">
    <property type="component" value="Unassembled WGS sequence"/>
</dbReference>
<evidence type="ECO:0000256" key="1">
    <source>
        <dbReference type="ARBA" id="ARBA00000971"/>
    </source>
</evidence>
<evidence type="ECO:0000256" key="2">
    <source>
        <dbReference type="ARBA" id="ARBA00006577"/>
    </source>
</evidence>
<dbReference type="PROSITE" id="PS50059">
    <property type="entry name" value="FKBP_PPIASE"/>
    <property type="match status" value="1"/>
</dbReference>
<dbReference type="InterPro" id="IPR046357">
    <property type="entry name" value="PPIase_dom_sf"/>
</dbReference>
<comment type="catalytic activity">
    <reaction evidence="1 5 6">
        <text>[protein]-peptidylproline (omega=180) = [protein]-peptidylproline (omega=0)</text>
        <dbReference type="Rhea" id="RHEA:16237"/>
        <dbReference type="Rhea" id="RHEA-COMP:10747"/>
        <dbReference type="Rhea" id="RHEA-COMP:10748"/>
        <dbReference type="ChEBI" id="CHEBI:83833"/>
        <dbReference type="ChEBI" id="CHEBI:83834"/>
        <dbReference type="EC" id="5.2.1.8"/>
    </reaction>
</comment>
<keyword evidence="4 5" id="KW-0413">Isomerase</keyword>
<feature type="transmembrane region" description="Helical" evidence="7">
    <location>
        <begin position="12"/>
        <end position="33"/>
    </location>
</feature>
<proteinExistence type="inferred from homology"/>
<keyword evidence="7" id="KW-0812">Transmembrane</keyword>
<organism evidence="9 10">
    <name type="scientific">Candidatus Kaiserbacteria bacterium RIFCSPHIGHO2_01_FULL_48_10</name>
    <dbReference type="NCBI Taxonomy" id="1798476"/>
    <lineage>
        <taxon>Bacteria</taxon>
        <taxon>Candidatus Kaiseribacteriota</taxon>
    </lineage>
</organism>
<evidence type="ECO:0000256" key="6">
    <source>
        <dbReference type="RuleBase" id="RU003915"/>
    </source>
</evidence>
<sequence length="173" mass="17956">MNRKSTNITILLLVVVMAIFITMGFFGIGGFTVGGSEPTSDTQLFFDELNTTGTVADLRVETVATGTGSPIAPGDTIQVHYTGTLTDGTVFDSSRSRGTPLTLVVATDGSLTTPEGGGLITGWNRGLQGITVGERRLLIIPSSQGYGAQSVGSIPANSTLIFDVELVSRTAAQ</sequence>
<evidence type="ECO:0000256" key="7">
    <source>
        <dbReference type="SAM" id="Phobius"/>
    </source>
</evidence>
<dbReference type="EMBL" id="MFKP01000058">
    <property type="protein sequence ID" value="OGG43029.1"/>
    <property type="molecule type" value="Genomic_DNA"/>
</dbReference>
<dbReference type="EC" id="5.2.1.8" evidence="6"/>
<dbReference type="PANTHER" id="PTHR43811:SF19">
    <property type="entry name" value="39 KDA FK506-BINDING NUCLEAR PROTEIN"/>
    <property type="match status" value="1"/>
</dbReference>
<dbReference type="SUPFAM" id="SSF54534">
    <property type="entry name" value="FKBP-like"/>
    <property type="match status" value="1"/>
</dbReference>
<dbReference type="Pfam" id="PF00254">
    <property type="entry name" value="FKBP_C"/>
    <property type="match status" value="1"/>
</dbReference>
<comment type="caution">
    <text evidence="9">The sequence shown here is derived from an EMBL/GenBank/DDBJ whole genome shotgun (WGS) entry which is preliminary data.</text>
</comment>
<dbReference type="PANTHER" id="PTHR43811">
    <property type="entry name" value="FKBP-TYPE PEPTIDYL-PROLYL CIS-TRANS ISOMERASE FKPA"/>
    <property type="match status" value="1"/>
</dbReference>
<dbReference type="AlphaFoldDB" id="A0A1F6C1F7"/>
<name>A0A1F6C1F7_9BACT</name>
<evidence type="ECO:0000313" key="10">
    <source>
        <dbReference type="Proteomes" id="UP000178249"/>
    </source>
</evidence>
<keyword evidence="7" id="KW-0472">Membrane</keyword>